<dbReference type="Proteomes" id="UP000008917">
    <property type="component" value="Chromosome"/>
</dbReference>
<reference evidence="1 2" key="2">
    <citation type="journal article" date="2013" name="Genome Announc.">
        <title>Genome of the Root-Associated Plant Growth-Promoting Bacterium Variovorax paradoxus Strain EPS.</title>
        <authorList>
            <person name="Han J.I."/>
            <person name="Spain J.C."/>
            <person name="Leadbetter J.R."/>
            <person name="Ovchinnikova G."/>
            <person name="Goodwin L.A."/>
            <person name="Han C.S."/>
            <person name="Woyke T."/>
            <person name="Davenport K.W."/>
            <person name="Orwin P.M."/>
        </authorList>
    </citation>
    <scope>NUCLEOTIDE SEQUENCE [LARGE SCALE GENOMIC DNA]</scope>
    <source>
        <strain evidence="1 2">EPS</strain>
    </source>
</reference>
<organism evidence="1 2">
    <name type="scientific">Variovorax paradoxus (strain EPS)</name>
    <dbReference type="NCBI Taxonomy" id="595537"/>
    <lineage>
        <taxon>Bacteria</taxon>
        <taxon>Pseudomonadati</taxon>
        <taxon>Pseudomonadota</taxon>
        <taxon>Betaproteobacteria</taxon>
        <taxon>Burkholderiales</taxon>
        <taxon>Comamonadaceae</taxon>
        <taxon>Variovorax</taxon>
    </lineage>
</organism>
<proteinExistence type="predicted"/>
<accession>E6V9T4</accession>
<gene>
    <name evidence="1" type="ordered locus">Varpa_2014</name>
</gene>
<protein>
    <submittedName>
        <fullName evidence="1">Putative phage associated protein</fullName>
    </submittedName>
</protein>
<sequence length="159" mass="16320">MANIKLKGLGINQFGGMAAYGNVTTLRATLETDATGAAVRANATTPLGVGDKVYLQSLPAGFRLEDLQSIVSTAMTAAVTGSIGFEYADGEDSAEVPQDLAYFGAGIVLNAAARLRTSSSKAPVTLAKEAFLVLTLAGAANAKVSRVDFIVHGERLGAK</sequence>
<evidence type="ECO:0000313" key="1">
    <source>
        <dbReference type="EMBL" id="ADU36222.1"/>
    </source>
</evidence>
<name>E6V9T4_VARPE</name>
<dbReference type="HOGENOM" id="CLU_1675998_0_0_4"/>
<reference evidence="2" key="1">
    <citation type="submission" date="2010-12" db="EMBL/GenBank/DDBJ databases">
        <title>Complete sequence of Variovorax paradoxus EPS.</title>
        <authorList>
            <consortium name="US DOE Joint Genome Institute"/>
            <person name="Lucas S."/>
            <person name="Copeland A."/>
            <person name="Lapidus A."/>
            <person name="Cheng J.-F."/>
            <person name="Goodwin L."/>
            <person name="Pitluck S."/>
            <person name="Teshima H."/>
            <person name="Detter J.C."/>
            <person name="Han C."/>
            <person name="Tapia R."/>
            <person name="Land M."/>
            <person name="Hauser L."/>
            <person name="Kyrpides N."/>
            <person name="Ivanova N."/>
            <person name="Ovchinnikova G."/>
            <person name="Orwin P."/>
            <person name="Han J.-I.G."/>
            <person name="Woyke T."/>
        </authorList>
    </citation>
    <scope>NUCLEOTIDE SEQUENCE [LARGE SCALE GENOMIC DNA]</scope>
    <source>
        <strain evidence="2">EPS</strain>
    </source>
</reference>
<dbReference type="AlphaFoldDB" id="E6V9T4"/>
<evidence type="ECO:0000313" key="2">
    <source>
        <dbReference type="Proteomes" id="UP000008917"/>
    </source>
</evidence>
<dbReference type="RefSeq" id="WP_013540460.1">
    <property type="nucleotide sequence ID" value="NC_014931.1"/>
</dbReference>
<dbReference type="EMBL" id="CP002417">
    <property type="protein sequence ID" value="ADU36222.1"/>
    <property type="molecule type" value="Genomic_DNA"/>
</dbReference>
<dbReference type="eggNOG" id="ENOG5033847">
    <property type="taxonomic scope" value="Bacteria"/>
</dbReference>
<dbReference type="STRING" id="595537.Varpa_2014"/>
<dbReference type="OrthoDB" id="6686945at2"/>
<dbReference type="KEGG" id="vpe:Varpa_2014"/>